<comment type="similarity">
    <text evidence="2">Belongs to the flagellar radial spoke RSP3 family.</text>
</comment>
<dbReference type="Pfam" id="PF06098">
    <property type="entry name" value="Radial_spoke_3"/>
    <property type="match status" value="1"/>
</dbReference>
<dbReference type="InterPro" id="IPR009290">
    <property type="entry name" value="Radial_spoke_3"/>
</dbReference>
<evidence type="ECO:0000256" key="5">
    <source>
        <dbReference type="ARBA" id="ARBA00022846"/>
    </source>
</evidence>
<feature type="coiled-coil region" evidence="9">
    <location>
        <begin position="88"/>
        <end position="122"/>
    </location>
</feature>
<comment type="caution">
    <text evidence="10">The sequence shown here is derived from an EMBL/GenBank/DDBJ whole genome shotgun (WGS) entry which is preliminary data.</text>
</comment>
<dbReference type="PANTHER" id="PTHR21648">
    <property type="entry name" value="FLAGELLAR RADIAL SPOKE PROTEIN 3"/>
    <property type="match status" value="1"/>
</dbReference>
<feature type="coiled-coil region" evidence="9">
    <location>
        <begin position="188"/>
        <end position="240"/>
    </location>
</feature>
<keyword evidence="8" id="KW-0966">Cell projection</keyword>
<gene>
    <name evidence="10" type="primary">Rsph3_0</name>
    <name evidence="10" type="ORF">GTO96_0004902</name>
</gene>
<dbReference type="PANTHER" id="PTHR21648:SF0">
    <property type="entry name" value="RADIAL SPOKE HEAD PROTEIN 3 HOMOLOG"/>
    <property type="match status" value="1"/>
</dbReference>
<keyword evidence="4" id="KW-0597">Phosphoprotein</keyword>
<evidence type="ECO:0000256" key="1">
    <source>
        <dbReference type="ARBA" id="ARBA00004611"/>
    </source>
</evidence>
<dbReference type="EMBL" id="JAATIS010000220">
    <property type="protein sequence ID" value="KAG2468954.1"/>
    <property type="molecule type" value="Genomic_DNA"/>
</dbReference>
<proteinExistence type="inferred from homology"/>
<dbReference type="GO" id="GO:0005929">
    <property type="term" value="C:cilium"/>
    <property type="evidence" value="ECO:0007669"/>
    <property type="project" value="TreeGrafter"/>
</dbReference>
<keyword evidence="7" id="KW-0206">Cytoskeleton</keyword>
<reference evidence="10 11" key="1">
    <citation type="journal article" date="2021" name="Cell">
        <title>Tracing the genetic footprints of vertebrate landing in non-teleost ray-finned fishes.</title>
        <authorList>
            <person name="Bi X."/>
            <person name="Wang K."/>
            <person name="Yang L."/>
            <person name="Pan H."/>
            <person name="Jiang H."/>
            <person name="Wei Q."/>
            <person name="Fang M."/>
            <person name="Yu H."/>
            <person name="Zhu C."/>
            <person name="Cai Y."/>
            <person name="He Y."/>
            <person name="Gan X."/>
            <person name="Zeng H."/>
            <person name="Yu D."/>
            <person name="Zhu Y."/>
            <person name="Jiang H."/>
            <person name="Qiu Q."/>
            <person name="Yang H."/>
            <person name="Zhang Y.E."/>
            <person name="Wang W."/>
            <person name="Zhu M."/>
            <person name="He S."/>
            <person name="Zhang G."/>
        </authorList>
    </citation>
    <scope>NUCLEOTIDE SEQUENCE [LARGE SCALE GENOMIC DNA]</scope>
    <source>
        <strain evidence="10">Bchr_013</strain>
    </source>
</reference>
<dbReference type="Proteomes" id="UP000886611">
    <property type="component" value="Unassembled WGS sequence"/>
</dbReference>
<feature type="non-terminal residue" evidence="10">
    <location>
        <position position="330"/>
    </location>
</feature>
<name>A0A8X7XKD9_POLSE</name>
<keyword evidence="5" id="KW-0282">Flagellum</keyword>
<evidence type="ECO:0000256" key="8">
    <source>
        <dbReference type="ARBA" id="ARBA00023273"/>
    </source>
</evidence>
<comment type="subcellular location">
    <subcellularLocation>
        <location evidence="1">Cytoplasm</location>
        <location evidence="1">Cytoskeleton</location>
        <location evidence="1">Flagellum axoneme</location>
    </subcellularLocation>
</comment>
<protein>
    <submittedName>
        <fullName evidence="10">RSPH3 protein</fullName>
    </submittedName>
</protein>
<evidence type="ECO:0000256" key="6">
    <source>
        <dbReference type="ARBA" id="ARBA00023069"/>
    </source>
</evidence>
<evidence type="ECO:0000313" key="11">
    <source>
        <dbReference type="Proteomes" id="UP000886611"/>
    </source>
</evidence>
<keyword evidence="9" id="KW-0175">Coiled coil</keyword>
<evidence type="ECO:0000256" key="9">
    <source>
        <dbReference type="SAM" id="Coils"/>
    </source>
</evidence>
<evidence type="ECO:0000256" key="7">
    <source>
        <dbReference type="ARBA" id="ARBA00023212"/>
    </source>
</evidence>
<evidence type="ECO:0000313" key="10">
    <source>
        <dbReference type="EMBL" id="KAG2468954.1"/>
    </source>
</evidence>
<feature type="non-terminal residue" evidence="10">
    <location>
        <position position="1"/>
    </location>
</feature>
<keyword evidence="11" id="KW-1185">Reference proteome</keyword>
<accession>A0A8X7XKD9</accession>
<sequence>MMESDTMEVLEELVERGLQLQKKRHQLKKQEQNLLKGDQTLKTHKQQQWEDEQRTRELEQHLTNLNLQFQEPFSQGLEVMQKISMEIRNCLENLHQELMGNQQEWEKECRQWEEDQQQWEEDWQMEEMNQNSIKMQLDLQGKPEMVFKLFDFDIEVKPILEVMVGKIIEQSLLEVSQEEELATFRAQQRAFEELRNAELAEAQRLEEQERRRREEKERRLKQQREVIQKEKETVEKIAAQTFAKHYLADLITSVYSRLWNGGYFYDPVERDVETKFMPWLMKEVDQAMYRPILGRKTLDMLIHEVVQRRLQAPPVEAPVEALVEAPAEKE</sequence>
<organism evidence="10 11">
    <name type="scientific">Polypterus senegalus</name>
    <name type="common">Senegal bichir</name>
    <dbReference type="NCBI Taxonomy" id="55291"/>
    <lineage>
        <taxon>Eukaryota</taxon>
        <taxon>Metazoa</taxon>
        <taxon>Chordata</taxon>
        <taxon>Craniata</taxon>
        <taxon>Vertebrata</taxon>
        <taxon>Euteleostomi</taxon>
        <taxon>Actinopterygii</taxon>
        <taxon>Polypteriformes</taxon>
        <taxon>Polypteridae</taxon>
        <taxon>Polypterus</taxon>
    </lineage>
</organism>
<keyword evidence="3" id="KW-0963">Cytoplasm</keyword>
<evidence type="ECO:0000256" key="4">
    <source>
        <dbReference type="ARBA" id="ARBA00022553"/>
    </source>
</evidence>
<evidence type="ECO:0000256" key="2">
    <source>
        <dbReference type="ARBA" id="ARBA00006737"/>
    </source>
</evidence>
<dbReference type="AlphaFoldDB" id="A0A8X7XKD9"/>
<keyword evidence="6" id="KW-0969">Cilium</keyword>
<evidence type="ECO:0000256" key="3">
    <source>
        <dbReference type="ARBA" id="ARBA00022490"/>
    </source>
</evidence>